<evidence type="ECO:0000259" key="6">
    <source>
        <dbReference type="PROSITE" id="PS51352"/>
    </source>
</evidence>
<feature type="chain" id="PRO_5020811370" evidence="5">
    <location>
        <begin position="20"/>
        <end position="359"/>
    </location>
</feature>
<gene>
    <name evidence="7" type="ORF">FA047_00445</name>
</gene>
<evidence type="ECO:0000256" key="1">
    <source>
        <dbReference type="ARBA" id="ARBA00004196"/>
    </source>
</evidence>
<accession>A0A4U1CPC3</accession>
<dbReference type="GO" id="GO:0030313">
    <property type="term" value="C:cell envelope"/>
    <property type="evidence" value="ECO:0007669"/>
    <property type="project" value="UniProtKB-SubCell"/>
</dbReference>
<evidence type="ECO:0000256" key="4">
    <source>
        <dbReference type="ARBA" id="ARBA00023284"/>
    </source>
</evidence>
<dbReference type="RefSeq" id="WP_136834026.1">
    <property type="nucleotide sequence ID" value="NZ_SWBQ01000001.1"/>
</dbReference>
<dbReference type="Proteomes" id="UP000307244">
    <property type="component" value="Unassembled WGS sequence"/>
</dbReference>
<evidence type="ECO:0000313" key="7">
    <source>
        <dbReference type="EMBL" id="TKC08605.1"/>
    </source>
</evidence>
<comment type="caution">
    <text evidence="7">The sequence shown here is derived from an EMBL/GenBank/DDBJ whole genome shotgun (WGS) entry which is preliminary data.</text>
</comment>
<dbReference type="Pfam" id="PF14289">
    <property type="entry name" value="DUF4369"/>
    <property type="match status" value="1"/>
</dbReference>
<keyword evidence="3" id="KW-1015">Disulfide bond</keyword>
<evidence type="ECO:0000313" key="8">
    <source>
        <dbReference type="Proteomes" id="UP000307244"/>
    </source>
</evidence>
<dbReference type="GO" id="GO:0017004">
    <property type="term" value="P:cytochrome complex assembly"/>
    <property type="evidence" value="ECO:0007669"/>
    <property type="project" value="UniProtKB-KW"/>
</dbReference>
<reference evidence="7 8" key="1">
    <citation type="submission" date="2019-04" db="EMBL/GenBank/DDBJ databases">
        <title>Pedobacter sp. RP-3-15 sp. nov., isolated from Arctic soil.</title>
        <authorList>
            <person name="Dahal R.H."/>
            <person name="Kim D.-U."/>
        </authorList>
    </citation>
    <scope>NUCLEOTIDE SEQUENCE [LARGE SCALE GENOMIC DNA]</scope>
    <source>
        <strain evidence="7 8">RP-3-15</strain>
    </source>
</reference>
<dbReference type="CDD" id="cd02966">
    <property type="entry name" value="TlpA_like_family"/>
    <property type="match status" value="1"/>
</dbReference>
<dbReference type="InterPro" id="IPR050553">
    <property type="entry name" value="Thioredoxin_ResA/DsbE_sf"/>
</dbReference>
<dbReference type="AlphaFoldDB" id="A0A4U1CPC3"/>
<proteinExistence type="predicted"/>
<dbReference type="PROSITE" id="PS51352">
    <property type="entry name" value="THIOREDOXIN_2"/>
    <property type="match status" value="1"/>
</dbReference>
<dbReference type="PANTHER" id="PTHR42852">
    <property type="entry name" value="THIOL:DISULFIDE INTERCHANGE PROTEIN DSBE"/>
    <property type="match status" value="1"/>
</dbReference>
<dbReference type="Pfam" id="PF00578">
    <property type="entry name" value="AhpC-TSA"/>
    <property type="match status" value="1"/>
</dbReference>
<keyword evidence="5" id="KW-0732">Signal</keyword>
<keyword evidence="4" id="KW-0676">Redox-active center</keyword>
<keyword evidence="2" id="KW-0201">Cytochrome c-type biogenesis</keyword>
<evidence type="ECO:0000256" key="3">
    <source>
        <dbReference type="ARBA" id="ARBA00023157"/>
    </source>
</evidence>
<dbReference type="EMBL" id="SWBQ01000001">
    <property type="protein sequence ID" value="TKC08605.1"/>
    <property type="molecule type" value="Genomic_DNA"/>
</dbReference>
<dbReference type="InterPro" id="IPR025380">
    <property type="entry name" value="DUF4369"/>
</dbReference>
<dbReference type="Gene3D" id="3.40.30.10">
    <property type="entry name" value="Glutaredoxin"/>
    <property type="match status" value="1"/>
</dbReference>
<name>A0A4U1CPC3_9SPHI</name>
<organism evidence="7 8">
    <name type="scientific">Pedobacter frigoris</name>
    <dbReference type="NCBI Taxonomy" id="2571272"/>
    <lineage>
        <taxon>Bacteria</taxon>
        <taxon>Pseudomonadati</taxon>
        <taxon>Bacteroidota</taxon>
        <taxon>Sphingobacteriia</taxon>
        <taxon>Sphingobacteriales</taxon>
        <taxon>Sphingobacteriaceae</taxon>
        <taxon>Pedobacter</taxon>
    </lineage>
</organism>
<dbReference type="SUPFAM" id="SSF52833">
    <property type="entry name" value="Thioredoxin-like"/>
    <property type="match status" value="1"/>
</dbReference>
<dbReference type="OrthoDB" id="750178at2"/>
<keyword evidence="8" id="KW-1185">Reference proteome</keyword>
<dbReference type="InterPro" id="IPR036249">
    <property type="entry name" value="Thioredoxin-like_sf"/>
</dbReference>
<dbReference type="InterPro" id="IPR013766">
    <property type="entry name" value="Thioredoxin_domain"/>
</dbReference>
<comment type="subcellular location">
    <subcellularLocation>
        <location evidence="1">Cell envelope</location>
    </subcellularLocation>
</comment>
<protein>
    <submittedName>
        <fullName evidence="7">AhpC/TSA family protein</fullName>
    </submittedName>
</protein>
<dbReference type="GO" id="GO:0016491">
    <property type="term" value="F:oxidoreductase activity"/>
    <property type="evidence" value="ECO:0007669"/>
    <property type="project" value="InterPro"/>
</dbReference>
<feature type="signal peptide" evidence="5">
    <location>
        <begin position="1"/>
        <end position="19"/>
    </location>
</feature>
<sequence>MLKNIFILLLSVFPAILLAQDNGGKVEFPQAGKKFSLTGKITGLDTGRLILAYTNAMQKSVMDTVLLNKGNFKFEGVINQPTVARLRCNLKNNSMDHPNNTRIFIEPGDMEISLTKDDFGHAILKGSKTQIEYDKLNTQIESMGSDKAKQIRLNYITSHPNSFISPLLLFFYANVPEDSLKMLFGNLSSGIQQSSLGLSIARQLKSGQLAKVGDIAADFTAKDLNGEMISLKDFKGKKYVLLKFWYPGCIPCNEQNPQIKHIYENYKNKGLEVIGVSYNGSDRKTWENAIKKEGTGIWRNINHKEISKSQDNWPINLIYNVNAAPTLVLINKEGKIVYRTTGFSEEKGLKALEEYLTGL</sequence>
<evidence type="ECO:0000256" key="2">
    <source>
        <dbReference type="ARBA" id="ARBA00022748"/>
    </source>
</evidence>
<dbReference type="InterPro" id="IPR000866">
    <property type="entry name" value="AhpC/TSA"/>
</dbReference>
<feature type="domain" description="Thioredoxin" evidence="6">
    <location>
        <begin position="210"/>
        <end position="357"/>
    </location>
</feature>
<dbReference type="PANTHER" id="PTHR42852:SF6">
    <property type="entry name" value="THIOL:DISULFIDE INTERCHANGE PROTEIN DSBE"/>
    <property type="match status" value="1"/>
</dbReference>
<evidence type="ECO:0000256" key="5">
    <source>
        <dbReference type="SAM" id="SignalP"/>
    </source>
</evidence>
<dbReference type="GO" id="GO:0016209">
    <property type="term" value="F:antioxidant activity"/>
    <property type="evidence" value="ECO:0007669"/>
    <property type="project" value="InterPro"/>
</dbReference>